<name>A0A0L7QTQ3_9HYME</name>
<dbReference type="InterPro" id="IPR000917">
    <property type="entry name" value="Sulfatase_N"/>
</dbReference>
<dbReference type="PANTHER" id="PTHR10342:SF264">
    <property type="entry name" value="MIP05773P-RELATED"/>
    <property type="match status" value="1"/>
</dbReference>
<dbReference type="PROSITE" id="PS00149">
    <property type="entry name" value="SULFATASE_2"/>
    <property type="match status" value="1"/>
</dbReference>
<accession>A0A0L7QTQ3</accession>
<dbReference type="Gene3D" id="3.30.1120.10">
    <property type="match status" value="1"/>
</dbReference>
<dbReference type="Gene3D" id="3.40.720.10">
    <property type="entry name" value="Alkaline Phosphatase, subunit A"/>
    <property type="match status" value="1"/>
</dbReference>
<dbReference type="STRING" id="597456.A0A0L7QTQ3"/>
<keyword evidence="9" id="KW-1185">Reference proteome</keyword>
<gene>
    <name evidence="8" type="ORF">WH47_01834</name>
</gene>
<keyword evidence="4" id="KW-0378">Hydrolase</keyword>
<dbReference type="Proteomes" id="UP000053825">
    <property type="component" value="Unassembled WGS sequence"/>
</dbReference>
<evidence type="ECO:0000256" key="2">
    <source>
        <dbReference type="ARBA" id="ARBA00008779"/>
    </source>
</evidence>
<dbReference type="InterPro" id="IPR047115">
    <property type="entry name" value="ARSB"/>
</dbReference>
<proteinExistence type="inferred from homology"/>
<evidence type="ECO:0000256" key="6">
    <source>
        <dbReference type="ARBA" id="ARBA00023180"/>
    </source>
</evidence>
<evidence type="ECO:0000256" key="1">
    <source>
        <dbReference type="ARBA" id="ARBA00001913"/>
    </source>
</evidence>
<keyword evidence="3" id="KW-0479">Metal-binding</keyword>
<protein>
    <submittedName>
        <fullName evidence="8">Arylsulfatase B</fullName>
    </submittedName>
</protein>
<dbReference type="InterPro" id="IPR017850">
    <property type="entry name" value="Alkaline_phosphatase_core_sf"/>
</dbReference>
<dbReference type="InterPro" id="IPR024607">
    <property type="entry name" value="Sulfatase_CS"/>
</dbReference>
<sequence>MQGYPLKAGEPRAIPLNNTLLPEYLRKLGYATHLVGKWHVGYYSDYHTPAYRGFDTFLGYYNGYVTYFNHTIEQNDQVGNDLHYDVPKNLSAKYSHEYMTDLISERAEDIIWNHDRRKPLYLQLSHLAPHASDSKDVMEVRDMKELNATLGYIEDFNRRKFAGVVTALDESVGRVVQALKERHMLENSIIVFMSDNGAQTEGLLENYGSNYPLRGLKFTLFEGGIRGAACAYSPLIKNTSTISDQMFHITDWLPTFYTAAGGNLEDLEENLDGFDQWSTIVSAKKTVRESILLNIDEVENLSGALWGKYKLINGAKQLYGDYYGDSGTNESYPKYNVSSVLHSPAGSAIANISNLTLSANDITQLREETRVTCKHPTFYPKCLNTCLFDVYSDPCETIDLSLKHPDVCTYLRMTSYIAGYKKVLMSQTNMIVDPNSYPEHFNGTWMPWLKLPEELVHVLSG</sequence>
<evidence type="ECO:0000256" key="5">
    <source>
        <dbReference type="ARBA" id="ARBA00022837"/>
    </source>
</evidence>
<dbReference type="Pfam" id="PF00884">
    <property type="entry name" value="Sulfatase"/>
    <property type="match status" value="1"/>
</dbReference>
<feature type="domain" description="Sulfatase N-terminal" evidence="7">
    <location>
        <begin position="13"/>
        <end position="261"/>
    </location>
</feature>
<comment type="cofactor">
    <cofactor evidence="1">
        <name>Ca(2+)</name>
        <dbReference type="ChEBI" id="CHEBI:29108"/>
    </cofactor>
</comment>
<evidence type="ECO:0000313" key="8">
    <source>
        <dbReference type="EMBL" id="KOC62042.1"/>
    </source>
</evidence>
<dbReference type="GO" id="GO:0008484">
    <property type="term" value="F:sulfuric ester hydrolase activity"/>
    <property type="evidence" value="ECO:0007669"/>
    <property type="project" value="InterPro"/>
</dbReference>
<reference evidence="8 9" key="1">
    <citation type="submission" date="2015-07" db="EMBL/GenBank/DDBJ databases">
        <title>The genome of Habropoda laboriosa.</title>
        <authorList>
            <person name="Pan H."/>
            <person name="Kapheim K."/>
        </authorList>
    </citation>
    <scope>NUCLEOTIDE SEQUENCE [LARGE SCALE GENOMIC DNA]</scope>
    <source>
        <strain evidence="8">0110345459</strain>
    </source>
</reference>
<dbReference type="AlphaFoldDB" id="A0A0L7QTQ3"/>
<evidence type="ECO:0000256" key="4">
    <source>
        <dbReference type="ARBA" id="ARBA00022801"/>
    </source>
</evidence>
<comment type="similarity">
    <text evidence="2">Belongs to the sulfatase family.</text>
</comment>
<evidence type="ECO:0000259" key="7">
    <source>
        <dbReference type="Pfam" id="PF00884"/>
    </source>
</evidence>
<dbReference type="SUPFAM" id="SSF53649">
    <property type="entry name" value="Alkaline phosphatase-like"/>
    <property type="match status" value="1"/>
</dbReference>
<organism evidence="8 9">
    <name type="scientific">Habropoda laboriosa</name>
    <dbReference type="NCBI Taxonomy" id="597456"/>
    <lineage>
        <taxon>Eukaryota</taxon>
        <taxon>Metazoa</taxon>
        <taxon>Ecdysozoa</taxon>
        <taxon>Arthropoda</taxon>
        <taxon>Hexapoda</taxon>
        <taxon>Insecta</taxon>
        <taxon>Pterygota</taxon>
        <taxon>Neoptera</taxon>
        <taxon>Endopterygota</taxon>
        <taxon>Hymenoptera</taxon>
        <taxon>Apocrita</taxon>
        <taxon>Aculeata</taxon>
        <taxon>Apoidea</taxon>
        <taxon>Anthophila</taxon>
        <taxon>Apidae</taxon>
        <taxon>Habropoda</taxon>
    </lineage>
</organism>
<dbReference type="OrthoDB" id="103349at2759"/>
<keyword evidence="5" id="KW-0106">Calcium</keyword>
<keyword evidence="6" id="KW-0325">Glycoprotein</keyword>
<dbReference type="EMBL" id="KQ414740">
    <property type="protein sequence ID" value="KOC62042.1"/>
    <property type="molecule type" value="Genomic_DNA"/>
</dbReference>
<evidence type="ECO:0000313" key="9">
    <source>
        <dbReference type="Proteomes" id="UP000053825"/>
    </source>
</evidence>
<dbReference type="PANTHER" id="PTHR10342">
    <property type="entry name" value="ARYLSULFATASE"/>
    <property type="match status" value="1"/>
</dbReference>
<dbReference type="GO" id="GO:0046872">
    <property type="term" value="F:metal ion binding"/>
    <property type="evidence" value="ECO:0007669"/>
    <property type="project" value="UniProtKB-KW"/>
</dbReference>
<evidence type="ECO:0000256" key="3">
    <source>
        <dbReference type="ARBA" id="ARBA00022723"/>
    </source>
</evidence>
<dbReference type="CDD" id="cd16029">
    <property type="entry name" value="4-S"/>
    <property type="match status" value="1"/>
</dbReference>